<evidence type="ECO:0000313" key="2">
    <source>
        <dbReference type="Proteomes" id="UP000008311"/>
    </source>
</evidence>
<dbReference type="Proteomes" id="UP000008311">
    <property type="component" value="Unassembled WGS sequence"/>
</dbReference>
<evidence type="ECO:0000313" key="1">
    <source>
        <dbReference type="EMBL" id="EEF24751.1"/>
    </source>
</evidence>
<gene>
    <name evidence="1" type="ORF">RCOM_1903920</name>
</gene>
<accession>B9THB2</accession>
<name>B9THB2_RICCO</name>
<reference evidence="2" key="1">
    <citation type="journal article" date="2010" name="Nat. Biotechnol.">
        <title>Draft genome sequence of the oilseed species Ricinus communis.</title>
        <authorList>
            <person name="Chan A.P."/>
            <person name="Crabtree J."/>
            <person name="Zhao Q."/>
            <person name="Lorenzi H."/>
            <person name="Orvis J."/>
            <person name="Puiu D."/>
            <person name="Melake-Berhan A."/>
            <person name="Jones K.M."/>
            <person name="Redman J."/>
            <person name="Chen G."/>
            <person name="Cahoon E.B."/>
            <person name="Gedil M."/>
            <person name="Stanke M."/>
            <person name="Haas B.J."/>
            <person name="Wortman J.R."/>
            <person name="Fraser-Liggett C.M."/>
            <person name="Ravel J."/>
            <person name="Rabinowicz P.D."/>
        </authorList>
    </citation>
    <scope>NUCLEOTIDE SEQUENCE [LARGE SCALE GENOMIC DNA]</scope>
    <source>
        <strain evidence="2">cv. Hale</strain>
    </source>
</reference>
<sequence length="120" mass="14118">MDRVCSVPVVWVTTEEKAIVPTENSGPPLLRLLARTFFHPMDRGVYRRQGWQHILRIWQKHFFGPYRSCRHPEGIRPRATDQDYGYRHQPIGHCHTGKGAFLQFDQSTEPRSSFQRKMVV</sequence>
<protein>
    <submittedName>
        <fullName evidence="1">Uncharacterized protein</fullName>
    </submittedName>
</protein>
<dbReference type="EMBL" id="EQ981363">
    <property type="protein sequence ID" value="EEF24751.1"/>
    <property type="molecule type" value="Genomic_DNA"/>
</dbReference>
<proteinExistence type="predicted"/>
<organism evidence="1 2">
    <name type="scientific">Ricinus communis</name>
    <name type="common">Castor bean</name>
    <dbReference type="NCBI Taxonomy" id="3988"/>
    <lineage>
        <taxon>Eukaryota</taxon>
        <taxon>Viridiplantae</taxon>
        <taxon>Streptophyta</taxon>
        <taxon>Embryophyta</taxon>
        <taxon>Tracheophyta</taxon>
        <taxon>Spermatophyta</taxon>
        <taxon>Magnoliopsida</taxon>
        <taxon>eudicotyledons</taxon>
        <taxon>Gunneridae</taxon>
        <taxon>Pentapetalae</taxon>
        <taxon>rosids</taxon>
        <taxon>fabids</taxon>
        <taxon>Malpighiales</taxon>
        <taxon>Euphorbiaceae</taxon>
        <taxon>Acalyphoideae</taxon>
        <taxon>Acalypheae</taxon>
        <taxon>Ricinus</taxon>
    </lineage>
</organism>
<keyword evidence="2" id="KW-1185">Reference proteome</keyword>
<dbReference type="AlphaFoldDB" id="B9THB2"/>
<dbReference type="InParanoid" id="B9THB2"/>